<feature type="compositionally biased region" description="Acidic residues" evidence="1">
    <location>
        <begin position="497"/>
        <end position="520"/>
    </location>
</feature>
<keyword evidence="3" id="KW-1185">Reference proteome</keyword>
<dbReference type="EMBL" id="KL197710">
    <property type="protein sequence ID" value="KDQ63242.1"/>
    <property type="molecule type" value="Genomic_DNA"/>
</dbReference>
<feature type="compositionally biased region" description="Low complexity" evidence="1">
    <location>
        <begin position="333"/>
        <end position="351"/>
    </location>
</feature>
<feature type="compositionally biased region" description="Polar residues" evidence="1">
    <location>
        <begin position="357"/>
        <end position="369"/>
    </location>
</feature>
<accession>A0A067QI93</accession>
<sequence>MEQPVRRKLTARVDYSRPVSRDGATPVSRPASPTKFRTIPSPTLTPTNAIRPKAKVNSSATVLPRKLSATMSTSSMSSVGRPQSVPSIPPRATSPFKPSQGTNGSVSPTLGPVKARVTARAPLRPAIQSTPASPASSNYGPTSPHLKPSPSPSPPSPTRTRQPSLSHSVSFGALNYRPPSSPLSQASDIPPVPQLPPSLRDSPPGSGGVRIKSKVTGLVKAGLPSTPRPQSPYATTRTVQPRPRAPSISTIYQLSGSTPPSAPPTQSIYPITTCAPTANPHRYTPARPPQYQTFPPPPPPPAEKLANDSRNGYTSVVAKVNPESIPLPPQSPPMSAVSFSSRSSTSRSSISYHTRKTSSSTAPTLNSHVNGLGLVTDGGDVDRHSHSSSGSRSTSTSRGGSSLDGDSSDVSRRRSSRETHRDSAVNDAERKMKAEAKSNRKIADLEITNRSLMVINASLEATKHRQAKEIRDLRRKLRESRLILPPRTYRAVKSSLENDDTADEDDEEEDEEDEDDDDDSDKVVDDDKEDPSYKRVKNMLDTLLEAGRRALESKPEDFEGGGGGAKVLSAEEVQSWRHKGGIESESEAQDDGDSYVETDAETSFSSSTSPSQVAVPDSDSDLGSEAEVEALMSQPLFYPPAPLPPITLSQSP</sequence>
<feature type="compositionally biased region" description="Low complexity" evidence="1">
    <location>
        <begin position="68"/>
        <end position="78"/>
    </location>
</feature>
<feature type="compositionally biased region" description="Acidic residues" evidence="1">
    <location>
        <begin position="584"/>
        <end position="600"/>
    </location>
</feature>
<name>A0A067QI93_9AGAM</name>
<gene>
    <name evidence="2" type="ORF">JAAARDRAFT_53468</name>
</gene>
<dbReference type="OrthoDB" id="2555519at2759"/>
<feature type="compositionally biased region" description="Polar residues" evidence="1">
    <location>
        <begin position="247"/>
        <end position="276"/>
    </location>
</feature>
<feature type="region of interest" description="Disordered" evidence="1">
    <location>
        <begin position="1"/>
        <end position="449"/>
    </location>
</feature>
<feature type="compositionally biased region" description="Pro residues" evidence="1">
    <location>
        <begin position="147"/>
        <end position="157"/>
    </location>
</feature>
<protein>
    <submittedName>
        <fullName evidence="2">Uncharacterized protein</fullName>
    </submittedName>
</protein>
<feature type="compositionally biased region" description="Basic residues" evidence="1">
    <location>
        <begin position="1"/>
        <end position="10"/>
    </location>
</feature>
<dbReference type="AlphaFoldDB" id="A0A067QI93"/>
<dbReference type="PANTHER" id="PTHR38701:SF1">
    <property type="entry name" value="UP-REGULATED DURING SEPTATION PROTEIN 1 DOMAIN-CONTAINING PROTEIN"/>
    <property type="match status" value="1"/>
</dbReference>
<dbReference type="Proteomes" id="UP000027265">
    <property type="component" value="Unassembled WGS sequence"/>
</dbReference>
<feature type="compositionally biased region" description="Low complexity" evidence="1">
    <location>
        <begin position="387"/>
        <end position="405"/>
    </location>
</feature>
<evidence type="ECO:0000313" key="3">
    <source>
        <dbReference type="Proteomes" id="UP000027265"/>
    </source>
</evidence>
<feature type="compositionally biased region" description="Acidic residues" evidence="1">
    <location>
        <begin position="618"/>
        <end position="628"/>
    </location>
</feature>
<feature type="compositionally biased region" description="Polar residues" evidence="1">
    <location>
        <begin position="127"/>
        <end position="140"/>
    </location>
</feature>
<evidence type="ECO:0000256" key="1">
    <source>
        <dbReference type="SAM" id="MobiDB-lite"/>
    </source>
</evidence>
<dbReference type="HOGENOM" id="CLU_031557_0_0_1"/>
<organism evidence="2 3">
    <name type="scientific">Jaapia argillacea MUCL 33604</name>
    <dbReference type="NCBI Taxonomy" id="933084"/>
    <lineage>
        <taxon>Eukaryota</taxon>
        <taxon>Fungi</taxon>
        <taxon>Dikarya</taxon>
        <taxon>Basidiomycota</taxon>
        <taxon>Agaricomycotina</taxon>
        <taxon>Agaricomycetes</taxon>
        <taxon>Agaricomycetidae</taxon>
        <taxon>Jaapiales</taxon>
        <taxon>Jaapiaceae</taxon>
        <taxon>Jaapia</taxon>
    </lineage>
</organism>
<proteinExistence type="predicted"/>
<feature type="region of interest" description="Disordered" evidence="1">
    <location>
        <begin position="474"/>
        <end position="537"/>
    </location>
</feature>
<feature type="compositionally biased region" description="Basic and acidic residues" evidence="1">
    <location>
        <begin position="521"/>
        <end position="533"/>
    </location>
</feature>
<feature type="compositionally biased region" description="Low complexity" evidence="1">
    <location>
        <begin position="602"/>
        <end position="611"/>
    </location>
</feature>
<reference evidence="3" key="1">
    <citation type="journal article" date="2014" name="Proc. Natl. Acad. Sci. U.S.A.">
        <title>Extensive sampling of basidiomycete genomes demonstrates inadequacy of the white-rot/brown-rot paradigm for wood decay fungi.</title>
        <authorList>
            <person name="Riley R."/>
            <person name="Salamov A.A."/>
            <person name="Brown D.W."/>
            <person name="Nagy L.G."/>
            <person name="Floudas D."/>
            <person name="Held B.W."/>
            <person name="Levasseur A."/>
            <person name="Lombard V."/>
            <person name="Morin E."/>
            <person name="Otillar R."/>
            <person name="Lindquist E.A."/>
            <person name="Sun H."/>
            <person name="LaButti K.M."/>
            <person name="Schmutz J."/>
            <person name="Jabbour D."/>
            <person name="Luo H."/>
            <person name="Baker S.E."/>
            <person name="Pisabarro A.G."/>
            <person name="Walton J.D."/>
            <person name="Blanchette R.A."/>
            <person name="Henrissat B."/>
            <person name="Martin F."/>
            <person name="Cullen D."/>
            <person name="Hibbett D.S."/>
            <person name="Grigoriev I.V."/>
        </authorList>
    </citation>
    <scope>NUCLEOTIDE SEQUENCE [LARGE SCALE GENOMIC DNA]</scope>
    <source>
        <strain evidence="3">MUCL 33604</strain>
    </source>
</reference>
<feature type="compositionally biased region" description="Polar residues" evidence="1">
    <location>
        <begin position="96"/>
        <end position="108"/>
    </location>
</feature>
<dbReference type="PANTHER" id="PTHR38701">
    <property type="entry name" value="CHROMOSOME 8, WHOLE GENOME SHOTGUN SEQUENCE"/>
    <property type="match status" value="1"/>
</dbReference>
<feature type="region of interest" description="Disordered" evidence="1">
    <location>
        <begin position="553"/>
        <end position="652"/>
    </location>
</feature>
<dbReference type="InParanoid" id="A0A067QI93"/>
<dbReference type="STRING" id="933084.A0A067QI93"/>
<evidence type="ECO:0000313" key="2">
    <source>
        <dbReference type="EMBL" id="KDQ63242.1"/>
    </source>
</evidence>
<feature type="compositionally biased region" description="Basic and acidic residues" evidence="1">
    <location>
        <begin position="409"/>
        <end position="444"/>
    </location>
</feature>